<keyword evidence="2 4" id="KW-0378">Hydrolase</keyword>
<dbReference type="PANTHER" id="PTHR31297:SF42">
    <property type="entry name" value="GLYCOSIDE HYDROLASE FAMILY 5 DOMAIN-CONTAINING PROTEIN"/>
    <property type="match status" value="1"/>
</dbReference>
<evidence type="ECO:0000256" key="5">
    <source>
        <dbReference type="SAM" id="MobiDB-lite"/>
    </source>
</evidence>
<feature type="compositionally biased region" description="Low complexity" evidence="5">
    <location>
        <begin position="1"/>
        <end position="12"/>
    </location>
</feature>
<evidence type="ECO:0000256" key="2">
    <source>
        <dbReference type="ARBA" id="ARBA00022801"/>
    </source>
</evidence>
<dbReference type="EMBL" id="KZ301976">
    <property type="protein sequence ID" value="PFH52981.1"/>
    <property type="molecule type" value="Genomic_DNA"/>
</dbReference>
<keyword evidence="3 4" id="KW-0326">Glycosidase</keyword>
<dbReference type="STRING" id="703135.A0A2A9NX48"/>
<evidence type="ECO:0000256" key="4">
    <source>
        <dbReference type="RuleBase" id="RU361153"/>
    </source>
</evidence>
<dbReference type="InterPro" id="IPR001547">
    <property type="entry name" value="Glyco_hydro_5"/>
</dbReference>
<dbReference type="Proteomes" id="UP000242287">
    <property type="component" value="Unassembled WGS sequence"/>
</dbReference>
<evidence type="ECO:0000313" key="7">
    <source>
        <dbReference type="EMBL" id="PFH52981.1"/>
    </source>
</evidence>
<evidence type="ECO:0000256" key="3">
    <source>
        <dbReference type="ARBA" id="ARBA00023295"/>
    </source>
</evidence>
<dbReference type="Gene3D" id="3.20.20.80">
    <property type="entry name" value="Glycosidases"/>
    <property type="match status" value="1"/>
</dbReference>
<comment type="similarity">
    <text evidence="1 4">Belongs to the glycosyl hydrolase 5 (cellulase A) family.</text>
</comment>
<feature type="region of interest" description="Disordered" evidence="5">
    <location>
        <begin position="1"/>
        <end position="23"/>
    </location>
</feature>
<accession>A0A2A9NX48</accession>
<dbReference type="GO" id="GO:0009251">
    <property type="term" value="P:glucan catabolic process"/>
    <property type="evidence" value="ECO:0007669"/>
    <property type="project" value="TreeGrafter"/>
</dbReference>
<dbReference type="InterPro" id="IPR017853">
    <property type="entry name" value="GH"/>
</dbReference>
<dbReference type="PANTHER" id="PTHR31297">
    <property type="entry name" value="GLUCAN ENDO-1,6-BETA-GLUCOSIDASE B"/>
    <property type="match status" value="1"/>
</dbReference>
<proteinExistence type="inferred from homology"/>
<feature type="domain" description="Glycoside hydrolase family 5" evidence="6">
    <location>
        <begin position="82"/>
        <end position="318"/>
    </location>
</feature>
<protein>
    <submittedName>
        <fullName evidence="7">Glycoside hydrolase family 5 protein</fullName>
    </submittedName>
</protein>
<evidence type="ECO:0000256" key="1">
    <source>
        <dbReference type="ARBA" id="ARBA00005641"/>
    </source>
</evidence>
<organism evidence="7 8">
    <name type="scientific">Amanita thiersii Skay4041</name>
    <dbReference type="NCBI Taxonomy" id="703135"/>
    <lineage>
        <taxon>Eukaryota</taxon>
        <taxon>Fungi</taxon>
        <taxon>Dikarya</taxon>
        <taxon>Basidiomycota</taxon>
        <taxon>Agaricomycotina</taxon>
        <taxon>Agaricomycetes</taxon>
        <taxon>Agaricomycetidae</taxon>
        <taxon>Agaricales</taxon>
        <taxon>Pluteineae</taxon>
        <taxon>Amanitaceae</taxon>
        <taxon>Amanita</taxon>
    </lineage>
</organism>
<evidence type="ECO:0000259" key="6">
    <source>
        <dbReference type="Pfam" id="PF00150"/>
    </source>
</evidence>
<dbReference type="SUPFAM" id="SSF51445">
    <property type="entry name" value="(Trans)glycosidases"/>
    <property type="match status" value="1"/>
</dbReference>
<dbReference type="Pfam" id="PF00150">
    <property type="entry name" value="Cellulase"/>
    <property type="match status" value="1"/>
</dbReference>
<evidence type="ECO:0000313" key="8">
    <source>
        <dbReference type="Proteomes" id="UP000242287"/>
    </source>
</evidence>
<name>A0A2A9NX48_9AGAR</name>
<gene>
    <name evidence="7" type="ORF">AMATHDRAFT_138565</name>
</gene>
<reference evidence="7 8" key="1">
    <citation type="submission" date="2014-02" db="EMBL/GenBank/DDBJ databases">
        <title>Transposable element dynamics among asymbiotic and ectomycorrhizal Amanita fungi.</title>
        <authorList>
            <consortium name="DOE Joint Genome Institute"/>
            <person name="Hess J."/>
            <person name="Skrede I."/>
            <person name="Wolfe B."/>
            <person name="LaButti K."/>
            <person name="Ohm R.A."/>
            <person name="Grigoriev I.V."/>
            <person name="Pringle A."/>
        </authorList>
    </citation>
    <scope>NUCLEOTIDE SEQUENCE [LARGE SCALE GENOMIC DNA]</scope>
    <source>
        <strain evidence="7 8">SKay4041</strain>
    </source>
</reference>
<dbReference type="AlphaFoldDB" id="A0A2A9NX48"/>
<dbReference type="GO" id="GO:0008422">
    <property type="term" value="F:beta-glucosidase activity"/>
    <property type="evidence" value="ECO:0007669"/>
    <property type="project" value="TreeGrafter"/>
</dbReference>
<dbReference type="InterPro" id="IPR050386">
    <property type="entry name" value="Glycosyl_hydrolase_5"/>
</dbReference>
<keyword evidence="8" id="KW-1185">Reference proteome</keyword>
<dbReference type="GO" id="GO:0009986">
    <property type="term" value="C:cell surface"/>
    <property type="evidence" value="ECO:0007669"/>
    <property type="project" value="TreeGrafter"/>
</dbReference>
<dbReference type="OrthoDB" id="62120at2759"/>
<dbReference type="GO" id="GO:0005576">
    <property type="term" value="C:extracellular region"/>
    <property type="evidence" value="ECO:0007669"/>
    <property type="project" value="TreeGrafter"/>
</dbReference>
<sequence length="428" mass="47627">MTSTAPAPTASAGSNISSSPPPSSFTYGKDKIRGVNLGGWLVLEPWITPSIFEATNNDAIVDEFTLGSMLDPKWAQSLLQKHWDTWITEDDFIAIKAAGLTHVRIPLGYWSVPLAPSDTNTTTTTSPYIPGAWPYLLKALQWAQTHNIRVIVDLHGAPGSQNGFDNSGQRTDNPQWAAQAANVQRTLDTLRFIVTNLGDQIDVIELLNEAAGFRSAEFAQVVRQFWADGYAVVREAVGMGIKVMIGDAFLGVQSWSGFLTAPGAEGVMMDYHEYQIFSDPELSRSFDDHLSFACSWIPTLSSFEQSNIWTVVGEWSTAPTDCAKWLNGRGVGARWDATWFPGPNSQFHGKCDNFTGSYKGFSEDYKVFLRKYWEAQVDIGESIQGWVYWTWKAENADEWSYQKGLEGGWIPRDPTERKYPDICSSSRA</sequence>